<name>A0A5R8WTF1_9BACT</name>
<protein>
    <submittedName>
        <fullName evidence="2">Uncharacterized protein</fullName>
    </submittedName>
</protein>
<evidence type="ECO:0000313" key="2">
    <source>
        <dbReference type="EMBL" id="TLM95050.1"/>
    </source>
</evidence>
<dbReference type="OrthoDB" id="982169at2"/>
<accession>A0A5R8WTF1</accession>
<keyword evidence="1" id="KW-0732">Signal</keyword>
<dbReference type="EMBL" id="VAJM01000002">
    <property type="protein sequence ID" value="TLM95050.1"/>
    <property type="molecule type" value="Genomic_DNA"/>
</dbReference>
<organism evidence="2 3">
    <name type="scientific">Hymenobacter jeollabukensis</name>
    <dbReference type="NCBI Taxonomy" id="2025313"/>
    <lineage>
        <taxon>Bacteria</taxon>
        <taxon>Pseudomonadati</taxon>
        <taxon>Bacteroidota</taxon>
        <taxon>Cytophagia</taxon>
        <taxon>Cytophagales</taxon>
        <taxon>Hymenobacteraceae</taxon>
        <taxon>Hymenobacter</taxon>
    </lineage>
</organism>
<sequence length="145" mass="15552">MTNYLLLAAGLLLTWPAAAQTPAKAAKPAQMAAATPTRALLKGTWQSADDNDFLLVITDKQYIERYAGQPDEARSLRVLDRACDAAPGTKSNGSLYLQTTAADNMCYYLVGVTATRLQLSPVGGRGNTLTFKRVTQSASKRLGMP</sequence>
<keyword evidence="3" id="KW-1185">Reference proteome</keyword>
<evidence type="ECO:0000313" key="3">
    <source>
        <dbReference type="Proteomes" id="UP000305517"/>
    </source>
</evidence>
<reference evidence="2 3" key="1">
    <citation type="submission" date="2019-05" db="EMBL/GenBank/DDBJ databases">
        <title>Hymenobacter edaphi sp. nov., isolated from abandoned arsenic-contaminated farmland soil.</title>
        <authorList>
            <person name="Nie L."/>
        </authorList>
    </citation>
    <scope>NUCLEOTIDE SEQUENCE [LARGE SCALE GENOMIC DNA]</scope>
    <source>
        <strain evidence="2 3">1-3-3-8</strain>
    </source>
</reference>
<proteinExistence type="predicted"/>
<dbReference type="AlphaFoldDB" id="A0A5R8WTF1"/>
<feature type="chain" id="PRO_5024354029" evidence="1">
    <location>
        <begin position="20"/>
        <end position="145"/>
    </location>
</feature>
<comment type="caution">
    <text evidence="2">The sequence shown here is derived from an EMBL/GenBank/DDBJ whole genome shotgun (WGS) entry which is preliminary data.</text>
</comment>
<dbReference type="RefSeq" id="WP_138075528.1">
    <property type="nucleotide sequence ID" value="NZ_VAJM01000002.1"/>
</dbReference>
<dbReference type="Proteomes" id="UP000305517">
    <property type="component" value="Unassembled WGS sequence"/>
</dbReference>
<evidence type="ECO:0000256" key="1">
    <source>
        <dbReference type="SAM" id="SignalP"/>
    </source>
</evidence>
<gene>
    <name evidence="2" type="ORF">FDY95_04415</name>
</gene>
<feature type="signal peptide" evidence="1">
    <location>
        <begin position="1"/>
        <end position="19"/>
    </location>
</feature>